<dbReference type="Proteomes" id="UP000325081">
    <property type="component" value="Unassembled WGS sequence"/>
</dbReference>
<dbReference type="Gene3D" id="1.10.287.110">
    <property type="entry name" value="DnaJ domain"/>
    <property type="match status" value="1"/>
</dbReference>
<accession>A0A5A7PXK8</accession>
<dbReference type="EMBL" id="BKCP01005405">
    <property type="protein sequence ID" value="GER37613.1"/>
    <property type="molecule type" value="Genomic_DNA"/>
</dbReference>
<dbReference type="SMART" id="SM00271">
    <property type="entry name" value="DnaJ"/>
    <property type="match status" value="1"/>
</dbReference>
<dbReference type="SUPFAM" id="SSF54862">
    <property type="entry name" value="4Fe-4S ferredoxins"/>
    <property type="match status" value="1"/>
</dbReference>
<evidence type="ECO:0000256" key="1">
    <source>
        <dbReference type="SAM" id="MobiDB-lite"/>
    </source>
</evidence>
<dbReference type="Pfam" id="PF00226">
    <property type="entry name" value="DnaJ"/>
    <property type="match status" value="1"/>
</dbReference>
<feature type="region of interest" description="Disordered" evidence="1">
    <location>
        <begin position="17"/>
        <end position="37"/>
    </location>
</feature>
<keyword evidence="5" id="KW-1185">Reference proteome</keyword>
<evidence type="ECO:0000259" key="3">
    <source>
        <dbReference type="PROSITE" id="PS50076"/>
    </source>
</evidence>
<dbReference type="PANTHER" id="PTHR45295:SF1">
    <property type="entry name" value="CHAPERONE PROTEIN DNAJ C76, CHLOROPLASTIC"/>
    <property type="match status" value="1"/>
</dbReference>
<sequence>MQASANLLHTQLKTTALSTVTTSHPPPNPLLPQPRQRTNTVKIGRPKIRSSSRASWQDDCPIAADFNLYELLGVEASSDKARIKEAYRALQKRCHPDIAGPTGHDMAIVLNEAYALLSDPNSRMAYDKELAKVADFQGYTGRPIYSVWLGSESEQRAVFVDEVKCVGCLKCALFAEKTFAIESVYGRARVVAQWADPEYKIQEAIGTCPVDCISIVERDNLAALEFIMSKQPRGKVRIGVGNTVGARTLDIFDEVEKFQARYAQHKTTTTNYSKSREAELASRASVIQAIQMISNWLYWQSPVADASTPPAVLNSQLGPRKHVGPSVKRLKAAAAARKQATTTARPKQIADEYWEPSALALPYAAAPDSSSKPAFGPAHTRKISPSIHNFKPLGPEESSGNPLRWVLPLGMAIVAAGYVQLELVEPASGLKDHVAGSLAVAIVNSSWMQVVLAGFTWYLIGMYAVELMLAFRRK</sequence>
<protein>
    <submittedName>
        <fullName evidence="4">Chaperone protein dnaJ</fullName>
    </submittedName>
</protein>
<keyword evidence="2" id="KW-0812">Transmembrane</keyword>
<dbReference type="InterPro" id="IPR036869">
    <property type="entry name" value="J_dom_sf"/>
</dbReference>
<evidence type="ECO:0000313" key="5">
    <source>
        <dbReference type="Proteomes" id="UP000325081"/>
    </source>
</evidence>
<dbReference type="OrthoDB" id="376357at2759"/>
<dbReference type="Pfam" id="PF13370">
    <property type="entry name" value="Fer4_13"/>
    <property type="match status" value="1"/>
</dbReference>
<dbReference type="PROSITE" id="PS50076">
    <property type="entry name" value="DNAJ_2"/>
    <property type="match status" value="1"/>
</dbReference>
<evidence type="ECO:0000313" key="4">
    <source>
        <dbReference type="EMBL" id="GER37613.1"/>
    </source>
</evidence>
<dbReference type="PANTHER" id="PTHR45295">
    <property type="entry name" value="CHAPERONE PROTEIN DNAJ C76, CHLOROPLASTIC"/>
    <property type="match status" value="1"/>
</dbReference>
<dbReference type="SUPFAM" id="SSF46565">
    <property type="entry name" value="Chaperone J-domain"/>
    <property type="match status" value="1"/>
</dbReference>
<reference evidence="5" key="1">
    <citation type="journal article" date="2019" name="Curr. Biol.">
        <title>Genome Sequence of Striga asiatica Provides Insight into the Evolution of Plant Parasitism.</title>
        <authorList>
            <person name="Yoshida S."/>
            <person name="Kim S."/>
            <person name="Wafula E.K."/>
            <person name="Tanskanen J."/>
            <person name="Kim Y.M."/>
            <person name="Honaas L."/>
            <person name="Yang Z."/>
            <person name="Spallek T."/>
            <person name="Conn C.E."/>
            <person name="Ichihashi Y."/>
            <person name="Cheong K."/>
            <person name="Cui S."/>
            <person name="Der J.P."/>
            <person name="Gundlach H."/>
            <person name="Jiao Y."/>
            <person name="Hori C."/>
            <person name="Ishida J.K."/>
            <person name="Kasahara H."/>
            <person name="Kiba T."/>
            <person name="Kim M.S."/>
            <person name="Koo N."/>
            <person name="Laohavisit A."/>
            <person name="Lee Y.H."/>
            <person name="Lumba S."/>
            <person name="McCourt P."/>
            <person name="Mortimer J.C."/>
            <person name="Mutuku J.M."/>
            <person name="Nomura T."/>
            <person name="Sasaki-Sekimoto Y."/>
            <person name="Seto Y."/>
            <person name="Wang Y."/>
            <person name="Wakatake T."/>
            <person name="Sakakibara H."/>
            <person name="Demura T."/>
            <person name="Yamaguchi S."/>
            <person name="Yoneyama K."/>
            <person name="Manabe R.I."/>
            <person name="Nelson D.C."/>
            <person name="Schulman A.H."/>
            <person name="Timko M.P."/>
            <person name="dePamphilis C.W."/>
            <person name="Choi D."/>
            <person name="Shirasu K."/>
        </authorList>
    </citation>
    <scope>NUCLEOTIDE SEQUENCE [LARGE SCALE GENOMIC DNA]</scope>
    <source>
        <strain evidence="5">cv. UVA1</strain>
    </source>
</reference>
<gene>
    <name evidence="4" type="ORF">STAS_14038</name>
</gene>
<dbReference type="AlphaFoldDB" id="A0A5A7PXK8"/>
<name>A0A5A7PXK8_STRAF</name>
<feature type="transmembrane region" description="Helical" evidence="2">
    <location>
        <begin position="447"/>
        <end position="471"/>
    </location>
</feature>
<dbReference type="Gene3D" id="3.30.70.20">
    <property type="match status" value="1"/>
</dbReference>
<keyword evidence="2" id="KW-1133">Transmembrane helix</keyword>
<evidence type="ECO:0000256" key="2">
    <source>
        <dbReference type="SAM" id="Phobius"/>
    </source>
</evidence>
<dbReference type="InterPro" id="IPR001623">
    <property type="entry name" value="DnaJ_domain"/>
</dbReference>
<dbReference type="CDD" id="cd06257">
    <property type="entry name" value="DnaJ"/>
    <property type="match status" value="1"/>
</dbReference>
<organism evidence="4 5">
    <name type="scientific">Striga asiatica</name>
    <name type="common">Asiatic witchweed</name>
    <name type="synonym">Buchnera asiatica</name>
    <dbReference type="NCBI Taxonomy" id="4170"/>
    <lineage>
        <taxon>Eukaryota</taxon>
        <taxon>Viridiplantae</taxon>
        <taxon>Streptophyta</taxon>
        <taxon>Embryophyta</taxon>
        <taxon>Tracheophyta</taxon>
        <taxon>Spermatophyta</taxon>
        <taxon>Magnoliopsida</taxon>
        <taxon>eudicotyledons</taxon>
        <taxon>Gunneridae</taxon>
        <taxon>Pentapetalae</taxon>
        <taxon>asterids</taxon>
        <taxon>lamiids</taxon>
        <taxon>Lamiales</taxon>
        <taxon>Orobanchaceae</taxon>
        <taxon>Buchnereae</taxon>
        <taxon>Striga</taxon>
    </lineage>
</organism>
<comment type="caution">
    <text evidence="4">The sequence shown here is derived from an EMBL/GenBank/DDBJ whole genome shotgun (WGS) entry which is preliminary data.</text>
</comment>
<proteinExistence type="predicted"/>
<keyword evidence="2" id="KW-0472">Membrane</keyword>
<feature type="domain" description="J" evidence="3">
    <location>
        <begin position="67"/>
        <end position="130"/>
    </location>
</feature>